<evidence type="ECO:0000313" key="3">
    <source>
        <dbReference type="EMBL" id="OOS24398.1"/>
    </source>
</evidence>
<feature type="compositionally biased region" description="Polar residues" evidence="1">
    <location>
        <begin position="256"/>
        <end position="268"/>
    </location>
</feature>
<accession>A0A1T0CPY4</accession>
<dbReference type="STRING" id="573983.B0681_07800"/>
<dbReference type="Proteomes" id="UP000190683">
    <property type="component" value="Unassembled WGS sequence"/>
</dbReference>
<feature type="region of interest" description="Disordered" evidence="1">
    <location>
        <begin position="163"/>
        <end position="189"/>
    </location>
</feature>
<dbReference type="InterPro" id="IPR041498">
    <property type="entry name" value="Big_6"/>
</dbReference>
<feature type="region of interest" description="Disordered" evidence="1">
    <location>
        <begin position="252"/>
        <end position="280"/>
    </location>
</feature>
<feature type="compositionally biased region" description="Low complexity" evidence="1">
    <location>
        <begin position="168"/>
        <end position="180"/>
    </location>
</feature>
<dbReference type="AlphaFoldDB" id="A0A1T0CPY4"/>
<reference evidence="3 4" key="1">
    <citation type="submission" date="2017-02" db="EMBL/GenBank/DDBJ databases">
        <title>Draft genome sequence of Moraxella porci CCUG 54912T type strain.</title>
        <authorList>
            <person name="Salva-Serra F."/>
            <person name="Engstrom-Jakobsson H."/>
            <person name="Thorell K."/>
            <person name="Jaen-Luchoro D."/>
            <person name="Gonzales-Siles L."/>
            <person name="Karlsson R."/>
            <person name="Yazdan S."/>
            <person name="Boulund F."/>
            <person name="Johnning A."/>
            <person name="Engstrand L."/>
            <person name="Kristiansson E."/>
            <person name="Moore E."/>
        </authorList>
    </citation>
    <scope>NUCLEOTIDE SEQUENCE [LARGE SCALE GENOMIC DNA]</scope>
    <source>
        <strain evidence="3 4">CCUG 54912</strain>
    </source>
</reference>
<feature type="compositionally biased region" description="Basic and acidic residues" evidence="1">
    <location>
        <begin position="345"/>
        <end position="359"/>
    </location>
</feature>
<proteinExistence type="predicted"/>
<keyword evidence="4" id="KW-1185">Reference proteome</keyword>
<gene>
    <name evidence="3" type="ORF">B0681_07800</name>
</gene>
<feature type="domain" description="Bacterial Ig" evidence="2">
    <location>
        <begin position="195"/>
        <end position="263"/>
    </location>
</feature>
<dbReference type="InterPro" id="IPR013783">
    <property type="entry name" value="Ig-like_fold"/>
</dbReference>
<comment type="caution">
    <text evidence="3">The sequence shown here is derived from an EMBL/GenBank/DDBJ whole genome shotgun (WGS) entry which is preliminary data.</text>
</comment>
<sequence>MKNIIVKINDAVQTVQEVAVVTNDGQPTVIKGVKNVNYQLIDQATGRGPDHIVTKRVGKDLHISLEDAGKETDLIIEGFYEDDRNALIGQAEDGQYYYYIPDTGEVADYVTQLQAGDVEGQALGGSPYATPWWIGATDTGFGYLPWILGLIGVGALAAALANDDDDNNSSATPAKTATPTIDSITNGDLNGDGVEGSVISGKAEPNATITIKDKDGNVIGTGKADADGNYAIEVPKLNDGDKVTVVAEAPGKTASDPVTATVDNSEQQPPKIDSKDNGDVVVTPADDATEMTITYVDENGTTQTVTFTKEDTDGDGEPDTWVDNNPNDNVKITNPETGEVTIPADDIKGGTDVTAENKDSSGNTAKDTKPSIDTDAPVPSIEAKDNGDVVVTP</sequence>
<evidence type="ECO:0000313" key="4">
    <source>
        <dbReference type="Proteomes" id="UP000190683"/>
    </source>
</evidence>
<feature type="region of interest" description="Disordered" evidence="1">
    <location>
        <begin position="308"/>
        <end position="329"/>
    </location>
</feature>
<feature type="non-terminal residue" evidence="3">
    <location>
        <position position="393"/>
    </location>
</feature>
<name>A0A1T0CPY4_9GAMM</name>
<organism evidence="3 4">
    <name type="scientific">Moraxella porci DSM 25326</name>
    <dbReference type="NCBI Taxonomy" id="573983"/>
    <lineage>
        <taxon>Bacteria</taxon>
        <taxon>Pseudomonadati</taxon>
        <taxon>Pseudomonadota</taxon>
        <taxon>Gammaproteobacteria</taxon>
        <taxon>Moraxellales</taxon>
        <taxon>Moraxellaceae</taxon>
        <taxon>Moraxella</taxon>
    </lineage>
</organism>
<feature type="region of interest" description="Disordered" evidence="1">
    <location>
        <begin position="342"/>
        <end position="393"/>
    </location>
</feature>
<evidence type="ECO:0000259" key="2">
    <source>
        <dbReference type="Pfam" id="PF17936"/>
    </source>
</evidence>
<dbReference type="Pfam" id="PF17936">
    <property type="entry name" value="Big_6"/>
    <property type="match status" value="1"/>
</dbReference>
<protein>
    <recommendedName>
        <fullName evidence="2">Bacterial Ig domain-containing protein</fullName>
    </recommendedName>
</protein>
<evidence type="ECO:0000256" key="1">
    <source>
        <dbReference type="SAM" id="MobiDB-lite"/>
    </source>
</evidence>
<dbReference type="Gene3D" id="2.60.40.10">
    <property type="entry name" value="Immunoglobulins"/>
    <property type="match status" value="1"/>
</dbReference>
<dbReference type="EMBL" id="MUYV01000010">
    <property type="protein sequence ID" value="OOS24398.1"/>
    <property type="molecule type" value="Genomic_DNA"/>
</dbReference>
<dbReference type="RefSeq" id="WP_211271516.1">
    <property type="nucleotide sequence ID" value="NZ_MUYV01000010.1"/>
</dbReference>